<gene>
    <name evidence="2" type="ORF">PXEA_LOCUS10632</name>
</gene>
<protein>
    <submittedName>
        <fullName evidence="2">Uncharacterized protein</fullName>
    </submittedName>
</protein>
<keyword evidence="3" id="KW-1185">Reference proteome</keyword>
<comment type="caution">
    <text evidence="2">The sequence shown here is derived from an EMBL/GenBank/DDBJ whole genome shotgun (WGS) entry which is preliminary data.</text>
</comment>
<evidence type="ECO:0000313" key="2">
    <source>
        <dbReference type="EMBL" id="VEL17192.1"/>
    </source>
</evidence>
<evidence type="ECO:0000256" key="1">
    <source>
        <dbReference type="SAM" id="MobiDB-lite"/>
    </source>
</evidence>
<sequence>MLPYWAQGLVPRTRELADVLWRIRSNHEANVCHFVAKTSRLFVRTRSWPKGAQFRDEKVLTKCVLQAGANPPRAHWRGAHASGQAGDARNGSANRPKQAVSRKEGRPLLGEYMREARKHAEHGWKAQNELTNWTNLTTQISGRVGLVSIPVSNLGLGFSRSRLATTTSLTTAGWLSVKKYVYFKGPTGRTVSLGSRRSPEHHRICGQIWSKCQCTRKRTSKLRGVIHYFGADRIQSHPT</sequence>
<dbReference type="AlphaFoldDB" id="A0A448WPW5"/>
<evidence type="ECO:0000313" key="3">
    <source>
        <dbReference type="Proteomes" id="UP000784294"/>
    </source>
</evidence>
<proteinExistence type="predicted"/>
<dbReference type="EMBL" id="CAAALY010031507">
    <property type="protein sequence ID" value="VEL17192.1"/>
    <property type="molecule type" value="Genomic_DNA"/>
</dbReference>
<dbReference type="Proteomes" id="UP000784294">
    <property type="component" value="Unassembled WGS sequence"/>
</dbReference>
<feature type="region of interest" description="Disordered" evidence="1">
    <location>
        <begin position="71"/>
        <end position="106"/>
    </location>
</feature>
<accession>A0A448WPW5</accession>
<reference evidence="2" key="1">
    <citation type="submission" date="2018-11" db="EMBL/GenBank/DDBJ databases">
        <authorList>
            <consortium name="Pathogen Informatics"/>
        </authorList>
    </citation>
    <scope>NUCLEOTIDE SEQUENCE</scope>
</reference>
<name>A0A448WPW5_9PLAT</name>
<organism evidence="2 3">
    <name type="scientific">Protopolystoma xenopodis</name>
    <dbReference type="NCBI Taxonomy" id="117903"/>
    <lineage>
        <taxon>Eukaryota</taxon>
        <taxon>Metazoa</taxon>
        <taxon>Spiralia</taxon>
        <taxon>Lophotrochozoa</taxon>
        <taxon>Platyhelminthes</taxon>
        <taxon>Monogenea</taxon>
        <taxon>Polyopisthocotylea</taxon>
        <taxon>Polystomatidea</taxon>
        <taxon>Polystomatidae</taxon>
        <taxon>Protopolystoma</taxon>
    </lineage>
</organism>